<comment type="caution">
    <text evidence="2">The sequence shown here is derived from an EMBL/GenBank/DDBJ whole genome shotgun (WGS) entry which is preliminary data.</text>
</comment>
<keyword evidence="1" id="KW-1133">Transmembrane helix</keyword>
<gene>
    <name evidence="2" type="ORF">NYPRO_LOCUS4285</name>
</gene>
<proteinExistence type="predicted"/>
<dbReference type="InterPro" id="IPR035979">
    <property type="entry name" value="RBD_domain_sf"/>
</dbReference>
<sequence>MRENTEAQRGETAPPRTQIPVQTLFVSGLPLGIPPRELSAFQATVGFASFSSCSEADVAKNALNGMAKNKLAGSLNPGTPCPTPYLTQFIAGQHMSLQVPTLRPNALAPSLRGSLSGCAMLAAICLVGINAIFKGGCCSQAVLQNWSMLA</sequence>
<name>A0A811Y1E1_NYCPR</name>
<evidence type="ECO:0000313" key="2">
    <source>
        <dbReference type="EMBL" id="CAD7671490.1"/>
    </source>
</evidence>
<dbReference type="AlphaFoldDB" id="A0A811Y1E1"/>
<dbReference type="EMBL" id="CAJHUB010000663">
    <property type="protein sequence ID" value="CAD7671490.1"/>
    <property type="molecule type" value="Genomic_DNA"/>
</dbReference>
<dbReference type="SUPFAM" id="SSF54928">
    <property type="entry name" value="RNA-binding domain, RBD"/>
    <property type="match status" value="1"/>
</dbReference>
<organism evidence="2 3">
    <name type="scientific">Nyctereutes procyonoides</name>
    <name type="common">Raccoon dog</name>
    <name type="synonym">Canis procyonoides</name>
    <dbReference type="NCBI Taxonomy" id="34880"/>
    <lineage>
        <taxon>Eukaryota</taxon>
        <taxon>Metazoa</taxon>
        <taxon>Chordata</taxon>
        <taxon>Craniata</taxon>
        <taxon>Vertebrata</taxon>
        <taxon>Euteleostomi</taxon>
        <taxon>Mammalia</taxon>
        <taxon>Eutheria</taxon>
        <taxon>Laurasiatheria</taxon>
        <taxon>Carnivora</taxon>
        <taxon>Caniformia</taxon>
        <taxon>Canidae</taxon>
        <taxon>Nyctereutes</taxon>
    </lineage>
</organism>
<keyword evidence="3" id="KW-1185">Reference proteome</keyword>
<keyword evidence="1" id="KW-0812">Transmembrane</keyword>
<accession>A0A811Y1E1</accession>
<keyword evidence="1" id="KW-0472">Membrane</keyword>
<dbReference type="GO" id="GO:0003676">
    <property type="term" value="F:nucleic acid binding"/>
    <property type="evidence" value="ECO:0007669"/>
    <property type="project" value="InterPro"/>
</dbReference>
<feature type="transmembrane region" description="Helical" evidence="1">
    <location>
        <begin position="113"/>
        <end position="133"/>
    </location>
</feature>
<protein>
    <submittedName>
        <fullName evidence="2">(raccoon dog) hypothetical protein</fullName>
    </submittedName>
</protein>
<reference evidence="2" key="1">
    <citation type="submission" date="2020-12" db="EMBL/GenBank/DDBJ databases">
        <authorList>
            <consortium name="Molecular Ecology Group"/>
        </authorList>
    </citation>
    <scope>NUCLEOTIDE SEQUENCE</scope>
    <source>
        <strain evidence="2">TBG_1078</strain>
    </source>
</reference>
<evidence type="ECO:0000313" key="3">
    <source>
        <dbReference type="Proteomes" id="UP000645828"/>
    </source>
</evidence>
<evidence type="ECO:0000256" key="1">
    <source>
        <dbReference type="SAM" id="Phobius"/>
    </source>
</evidence>
<dbReference type="Proteomes" id="UP000645828">
    <property type="component" value="Unassembled WGS sequence"/>
</dbReference>